<feature type="compositionally biased region" description="Low complexity" evidence="1">
    <location>
        <begin position="205"/>
        <end position="221"/>
    </location>
</feature>
<dbReference type="EMBL" id="QFNK01000334">
    <property type="protein sequence ID" value="PZO80297.1"/>
    <property type="molecule type" value="Genomic_DNA"/>
</dbReference>
<protein>
    <submittedName>
        <fullName evidence="2">Uncharacterized protein</fullName>
    </submittedName>
</protein>
<feature type="region of interest" description="Disordered" evidence="1">
    <location>
        <begin position="112"/>
        <end position="140"/>
    </location>
</feature>
<evidence type="ECO:0000313" key="2">
    <source>
        <dbReference type="EMBL" id="PZO80297.1"/>
    </source>
</evidence>
<feature type="compositionally biased region" description="Low complexity" evidence="1">
    <location>
        <begin position="112"/>
        <end position="125"/>
    </location>
</feature>
<organism evidence="2 3">
    <name type="scientific">Micavibrio aeruginosavorus</name>
    <dbReference type="NCBI Taxonomy" id="349221"/>
    <lineage>
        <taxon>Bacteria</taxon>
        <taxon>Pseudomonadati</taxon>
        <taxon>Bdellovibrionota</taxon>
        <taxon>Bdellovibrionia</taxon>
        <taxon>Bdellovibrionales</taxon>
        <taxon>Pseudobdellovibrionaceae</taxon>
        <taxon>Micavibrio</taxon>
    </lineage>
</organism>
<feature type="region of interest" description="Disordered" evidence="1">
    <location>
        <begin position="62"/>
        <end position="90"/>
    </location>
</feature>
<evidence type="ECO:0000256" key="1">
    <source>
        <dbReference type="SAM" id="MobiDB-lite"/>
    </source>
</evidence>
<sequence length="372" mass="40786">IAFTTTDPAGTKIFDDEAAFAMAHLAMQMGLKNIQFKGDKKQRQKLREAVIAVNTLYPSESRMVPPKPEKSLGNPKTWWSGNKTKHTPTHEEIEKKYGSYAEAVNKLVAQPAVNPVQPPTNTNPSNPSPTPNEIPSGPYKHNETMEIRNAAVLRTNTHNDAIKQTADIEKLDLPLSQENADDDLGPAEINSELFTAADIASLEAESSASTSAPSAKSTAEAMGKEAEKPSAITQEPAKKVDTLDREQIEDKLAITDTQAKGLLEKLSQNIPQTVATDFIEMSLKERFNDLAKPMQAVVKKAFTYPKNTTAEQREKDMKAKWDGASEKDRLVLIKDGLAKSFQDNTSGQKRKPAAKAVQRKKQEPQAPAQSIA</sequence>
<reference evidence="2 3" key="1">
    <citation type="submission" date="2017-08" db="EMBL/GenBank/DDBJ databases">
        <title>Infants hospitalized years apart are colonized by the same room-sourced microbial strains.</title>
        <authorList>
            <person name="Brooks B."/>
            <person name="Olm M.R."/>
            <person name="Firek B.A."/>
            <person name="Baker R."/>
            <person name="Thomas B.C."/>
            <person name="Morowitz M.J."/>
            <person name="Banfield J.F."/>
        </authorList>
    </citation>
    <scope>NUCLEOTIDE SEQUENCE [LARGE SCALE GENOMIC DNA]</scope>
    <source>
        <strain evidence="2">S2_018_000_R2_104</strain>
    </source>
</reference>
<feature type="region of interest" description="Disordered" evidence="1">
    <location>
        <begin position="205"/>
        <end position="243"/>
    </location>
</feature>
<name>A0A2W4ZG10_9BACT</name>
<feature type="compositionally biased region" description="Basic residues" evidence="1">
    <location>
        <begin position="348"/>
        <end position="359"/>
    </location>
</feature>
<dbReference type="AlphaFoldDB" id="A0A2W4ZG10"/>
<comment type="caution">
    <text evidence="2">The sequence shown here is derived from an EMBL/GenBank/DDBJ whole genome shotgun (WGS) entry which is preliminary data.</text>
</comment>
<feature type="region of interest" description="Disordered" evidence="1">
    <location>
        <begin position="341"/>
        <end position="372"/>
    </location>
</feature>
<evidence type="ECO:0000313" key="3">
    <source>
        <dbReference type="Proteomes" id="UP000249557"/>
    </source>
</evidence>
<proteinExistence type="predicted"/>
<accession>A0A2W4ZG10</accession>
<dbReference type="Proteomes" id="UP000249557">
    <property type="component" value="Unassembled WGS sequence"/>
</dbReference>
<feature type="non-terminal residue" evidence="2">
    <location>
        <position position="1"/>
    </location>
</feature>
<gene>
    <name evidence="2" type="ORF">DI626_11315</name>
</gene>